<keyword evidence="1" id="KW-0812">Transmembrane</keyword>
<dbReference type="EMBL" id="RBUF01000550">
    <property type="protein sequence ID" value="RMU70364.1"/>
    <property type="molecule type" value="Genomic_DNA"/>
</dbReference>
<dbReference type="PANTHER" id="PTHR30619">
    <property type="entry name" value="DNA INTERNALIZATION/COMPETENCE PROTEIN COMEC/REC2"/>
    <property type="match status" value="1"/>
</dbReference>
<keyword evidence="1" id="KW-0472">Membrane</keyword>
<name>A0A3M5WKM5_PSEAP</name>
<proteinExistence type="predicted"/>
<evidence type="ECO:0000256" key="1">
    <source>
        <dbReference type="SAM" id="Phobius"/>
    </source>
</evidence>
<dbReference type="InterPro" id="IPR025405">
    <property type="entry name" value="DUF4131"/>
</dbReference>
<keyword evidence="1" id="KW-1133">Transmembrane helix</keyword>
<protein>
    <submittedName>
        <fullName evidence="3">DNA internalization-related competence protein ComEC/Rec2</fullName>
    </submittedName>
</protein>
<evidence type="ECO:0000313" key="4">
    <source>
        <dbReference type="Proteomes" id="UP000274315"/>
    </source>
</evidence>
<reference evidence="3 4" key="1">
    <citation type="submission" date="2018-08" db="EMBL/GenBank/DDBJ databases">
        <title>Recombination of ecologically and evolutionarily significant loci maintains genetic cohesion in the Pseudomonas syringae species complex.</title>
        <authorList>
            <person name="Dillon M."/>
            <person name="Thakur S."/>
            <person name="Almeida R.N.D."/>
            <person name="Weir B.S."/>
            <person name="Guttman D.S."/>
        </authorList>
    </citation>
    <scope>NUCLEOTIDE SEQUENCE [LARGE SCALE GENOMIC DNA]</scope>
    <source>
        <strain evidence="3 4">ICMP 11935</strain>
    </source>
</reference>
<feature type="domain" description="DUF4131" evidence="2">
    <location>
        <begin position="25"/>
        <end position="172"/>
    </location>
</feature>
<accession>A0A3M5WKM5</accession>
<dbReference type="Proteomes" id="UP000274315">
    <property type="component" value="Unassembled WGS sequence"/>
</dbReference>
<feature type="non-terminal residue" evidence="3">
    <location>
        <position position="196"/>
    </location>
</feature>
<dbReference type="AlphaFoldDB" id="A0A3M5WKM5"/>
<evidence type="ECO:0000313" key="3">
    <source>
        <dbReference type="EMBL" id="RMU70364.1"/>
    </source>
</evidence>
<evidence type="ECO:0000259" key="2">
    <source>
        <dbReference type="Pfam" id="PF13567"/>
    </source>
</evidence>
<organism evidence="3 4">
    <name type="scientific">Pseudomonas syringae pv. aptata</name>
    <dbReference type="NCBI Taxonomy" id="83167"/>
    <lineage>
        <taxon>Bacteria</taxon>
        <taxon>Pseudomonadati</taxon>
        <taxon>Pseudomonadota</taxon>
        <taxon>Gammaproteobacteria</taxon>
        <taxon>Pseudomonadales</taxon>
        <taxon>Pseudomonadaceae</taxon>
        <taxon>Pseudomonas</taxon>
        <taxon>Pseudomonas syringae</taxon>
    </lineage>
</organism>
<dbReference type="Pfam" id="PF13567">
    <property type="entry name" value="DUF4131"/>
    <property type="match status" value="1"/>
</dbReference>
<gene>
    <name evidence="3" type="ORF">ALP24_05630</name>
</gene>
<comment type="caution">
    <text evidence="3">The sequence shown here is derived from an EMBL/GenBank/DDBJ whole genome shotgun (WGS) entry which is preliminary data.</text>
</comment>
<sequence length="196" mass="21690">MQGTVMRTGMIALALGLLALRFLPALPPTWLLLLMPTLALMLLPFRTYPLALFLLGFTWACVSAQWALSDRLAPRLDGQTLWVQGKVVGLPSVAEGVVRFELEGAWSRRAKLPARIRVAWYGGQPVSSGERWRMAVKLKRPAGLVNPYAFDYEAWLLAQRIGATGTVVDGERLAPARAAWRDALRQRLLAVDAQGR</sequence>
<dbReference type="PANTHER" id="PTHR30619:SF1">
    <property type="entry name" value="RECOMBINATION PROTEIN 2"/>
    <property type="match status" value="1"/>
</dbReference>
<dbReference type="InterPro" id="IPR052159">
    <property type="entry name" value="Competence_DNA_uptake"/>
</dbReference>
<feature type="transmembrane region" description="Helical" evidence="1">
    <location>
        <begin position="49"/>
        <end position="68"/>
    </location>
</feature>